<keyword evidence="5" id="KW-0862">Zinc</keyword>
<dbReference type="SUPFAM" id="SSF57850">
    <property type="entry name" value="RING/U-box"/>
    <property type="match status" value="1"/>
</dbReference>
<accession>A0A0C3SBE0</accession>
<evidence type="ECO:0000313" key="9">
    <source>
        <dbReference type="EMBL" id="KIP07865.1"/>
    </source>
</evidence>
<sequence length="381" mass="41525">MECPICWDSLVSASTPTVSIPCGHLFHEKCLHPYMVQRAETGLPDCPTCREPIKLITGQQLARIPRELHELCHTAVRRVYVGSRETEADATAKELDYLYARVAQLQDGVQHAREKEESAEGRIAAIMGLWKTEQVRVAELQRRLQQAVLAQQTTQGLKPELRPSAPRRVADGPDQWRQLEDQMLMQAAAQLSTSWGPPPPAPPPPAQRPWDYHGQLAPPQTAGAETHAALHASPAASVAVVTHPYQPVLPSGGSPSGSAPPPPPPPQMQMMHAVPHPYASPSPAAPPEMLAAPYGAAAPPAHAQASGSGASSRTRHLAGFARERALENARLQQQQRWAQNQRVLVAYRQQHDAAMARVRQHPPQQHSYPQAAPPGQPWPST</sequence>
<evidence type="ECO:0000256" key="4">
    <source>
        <dbReference type="ARBA" id="ARBA00022786"/>
    </source>
</evidence>
<dbReference type="PROSITE" id="PS50089">
    <property type="entry name" value="ZF_RING_2"/>
    <property type="match status" value="1"/>
</dbReference>
<evidence type="ECO:0000256" key="2">
    <source>
        <dbReference type="ARBA" id="ARBA00022723"/>
    </source>
</evidence>
<feature type="compositionally biased region" description="Pro residues" evidence="7">
    <location>
        <begin position="196"/>
        <end position="207"/>
    </location>
</feature>
<feature type="region of interest" description="Disordered" evidence="7">
    <location>
        <begin position="151"/>
        <end position="171"/>
    </location>
</feature>
<dbReference type="STRING" id="745531.A0A0C3SBE0"/>
<keyword evidence="3 6" id="KW-0863">Zinc-finger</keyword>
<dbReference type="AlphaFoldDB" id="A0A0C3SBE0"/>
<protein>
    <recommendedName>
        <fullName evidence="8">RING-type domain-containing protein</fullName>
    </recommendedName>
</protein>
<reference evidence="9 10" key="1">
    <citation type="journal article" date="2014" name="PLoS Genet.">
        <title>Analysis of the Phlebiopsis gigantea genome, transcriptome and secretome provides insight into its pioneer colonization strategies of wood.</title>
        <authorList>
            <person name="Hori C."/>
            <person name="Ishida T."/>
            <person name="Igarashi K."/>
            <person name="Samejima M."/>
            <person name="Suzuki H."/>
            <person name="Master E."/>
            <person name="Ferreira P."/>
            <person name="Ruiz-Duenas F.J."/>
            <person name="Held B."/>
            <person name="Canessa P."/>
            <person name="Larrondo L.F."/>
            <person name="Schmoll M."/>
            <person name="Druzhinina I.S."/>
            <person name="Kubicek C.P."/>
            <person name="Gaskell J.A."/>
            <person name="Kersten P."/>
            <person name="St John F."/>
            <person name="Glasner J."/>
            <person name="Sabat G."/>
            <person name="Splinter BonDurant S."/>
            <person name="Syed K."/>
            <person name="Yadav J."/>
            <person name="Mgbeahuruike A.C."/>
            <person name="Kovalchuk A."/>
            <person name="Asiegbu F.O."/>
            <person name="Lackner G."/>
            <person name="Hoffmeister D."/>
            <person name="Rencoret J."/>
            <person name="Gutierrez A."/>
            <person name="Sun H."/>
            <person name="Lindquist E."/>
            <person name="Barry K."/>
            <person name="Riley R."/>
            <person name="Grigoriev I.V."/>
            <person name="Henrissat B."/>
            <person name="Kues U."/>
            <person name="Berka R.M."/>
            <person name="Martinez A.T."/>
            <person name="Covert S.F."/>
            <person name="Blanchette R.A."/>
            <person name="Cullen D."/>
        </authorList>
    </citation>
    <scope>NUCLEOTIDE SEQUENCE [LARGE SCALE GENOMIC DNA]</scope>
    <source>
        <strain evidence="9 10">11061_1 CR5-6</strain>
    </source>
</reference>
<dbReference type="EMBL" id="KN840489">
    <property type="protein sequence ID" value="KIP07865.1"/>
    <property type="molecule type" value="Genomic_DNA"/>
</dbReference>
<dbReference type="GO" id="GO:0006511">
    <property type="term" value="P:ubiquitin-dependent protein catabolic process"/>
    <property type="evidence" value="ECO:0007669"/>
    <property type="project" value="TreeGrafter"/>
</dbReference>
<dbReference type="GO" id="GO:0016567">
    <property type="term" value="P:protein ubiquitination"/>
    <property type="evidence" value="ECO:0007669"/>
    <property type="project" value="TreeGrafter"/>
</dbReference>
<name>A0A0C3SBE0_PHLG1</name>
<dbReference type="InterPro" id="IPR001841">
    <property type="entry name" value="Znf_RING"/>
</dbReference>
<evidence type="ECO:0000259" key="8">
    <source>
        <dbReference type="PROSITE" id="PS50089"/>
    </source>
</evidence>
<gene>
    <name evidence="9" type="ORF">PHLGIDRAFT_127378</name>
</gene>
<dbReference type="PANTHER" id="PTHR15067:SF4">
    <property type="entry name" value="E3 UBIQUITIN-PROTEIN LIGASE RNF8"/>
    <property type="match status" value="1"/>
</dbReference>
<evidence type="ECO:0000256" key="6">
    <source>
        <dbReference type="PROSITE-ProRule" id="PRU00175"/>
    </source>
</evidence>
<dbReference type="GO" id="GO:0008270">
    <property type="term" value="F:zinc ion binding"/>
    <property type="evidence" value="ECO:0007669"/>
    <property type="project" value="UniProtKB-KW"/>
</dbReference>
<feature type="region of interest" description="Disordered" evidence="7">
    <location>
        <begin position="355"/>
        <end position="381"/>
    </location>
</feature>
<dbReference type="OrthoDB" id="2803284at2759"/>
<keyword evidence="10" id="KW-1185">Reference proteome</keyword>
<dbReference type="GO" id="GO:0061630">
    <property type="term" value="F:ubiquitin protein ligase activity"/>
    <property type="evidence" value="ECO:0007669"/>
    <property type="project" value="TreeGrafter"/>
</dbReference>
<evidence type="ECO:0000256" key="1">
    <source>
        <dbReference type="ARBA" id="ARBA00022679"/>
    </source>
</evidence>
<dbReference type="HOGENOM" id="CLU_725840_0_0_1"/>
<dbReference type="GO" id="GO:0000151">
    <property type="term" value="C:ubiquitin ligase complex"/>
    <property type="evidence" value="ECO:0007669"/>
    <property type="project" value="TreeGrafter"/>
</dbReference>
<dbReference type="Gene3D" id="3.30.40.10">
    <property type="entry name" value="Zinc/RING finger domain, C3HC4 (zinc finger)"/>
    <property type="match status" value="1"/>
</dbReference>
<feature type="region of interest" description="Disordered" evidence="7">
    <location>
        <begin position="246"/>
        <end position="284"/>
    </location>
</feature>
<feature type="region of interest" description="Disordered" evidence="7">
    <location>
        <begin position="191"/>
        <end position="230"/>
    </location>
</feature>
<organism evidence="9 10">
    <name type="scientific">Phlebiopsis gigantea (strain 11061_1 CR5-6)</name>
    <name type="common">White-rot fungus</name>
    <name type="synonym">Peniophora gigantea</name>
    <dbReference type="NCBI Taxonomy" id="745531"/>
    <lineage>
        <taxon>Eukaryota</taxon>
        <taxon>Fungi</taxon>
        <taxon>Dikarya</taxon>
        <taxon>Basidiomycota</taxon>
        <taxon>Agaricomycotina</taxon>
        <taxon>Agaricomycetes</taxon>
        <taxon>Polyporales</taxon>
        <taxon>Phanerochaetaceae</taxon>
        <taxon>Phlebiopsis</taxon>
    </lineage>
</organism>
<dbReference type="Proteomes" id="UP000053257">
    <property type="component" value="Unassembled WGS sequence"/>
</dbReference>
<dbReference type="PANTHER" id="PTHR15067">
    <property type="entry name" value="E3 UBIQUITIN-PROTEIN LIGASE RNF8"/>
    <property type="match status" value="1"/>
</dbReference>
<proteinExistence type="predicted"/>
<evidence type="ECO:0000256" key="5">
    <source>
        <dbReference type="ARBA" id="ARBA00022833"/>
    </source>
</evidence>
<feature type="compositionally biased region" description="Low complexity" evidence="7">
    <location>
        <begin position="268"/>
        <end position="277"/>
    </location>
</feature>
<dbReference type="GO" id="GO:0005829">
    <property type="term" value="C:cytosol"/>
    <property type="evidence" value="ECO:0007669"/>
    <property type="project" value="TreeGrafter"/>
</dbReference>
<keyword evidence="4" id="KW-0833">Ubl conjugation pathway</keyword>
<dbReference type="SMART" id="SM00184">
    <property type="entry name" value="RING"/>
    <property type="match status" value="1"/>
</dbReference>
<evidence type="ECO:0000256" key="3">
    <source>
        <dbReference type="ARBA" id="ARBA00022771"/>
    </source>
</evidence>
<feature type="domain" description="RING-type" evidence="8">
    <location>
        <begin position="3"/>
        <end position="50"/>
    </location>
</feature>
<dbReference type="Pfam" id="PF13639">
    <property type="entry name" value="zf-RING_2"/>
    <property type="match status" value="1"/>
</dbReference>
<dbReference type="InterPro" id="IPR013083">
    <property type="entry name" value="Znf_RING/FYVE/PHD"/>
</dbReference>
<feature type="compositionally biased region" description="Low complexity" evidence="7">
    <location>
        <begin position="246"/>
        <end position="257"/>
    </location>
</feature>
<keyword evidence="2" id="KW-0479">Metal-binding</keyword>
<keyword evidence="1" id="KW-0808">Transferase</keyword>
<evidence type="ECO:0000313" key="10">
    <source>
        <dbReference type="Proteomes" id="UP000053257"/>
    </source>
</evidence>
<feature type="compositionally biased region" description="Pro residues" evidence="7">
    <location>
        <begin position="371"/>
        <end position="381"/>
    </location>
</feature>
<evidence type="ECO:0000256" key="7">
    <source>
        <dbReference type="SAM" id="MobiDB-lite"/>
    </source>
</evidence>
<feature type="compositionally biased region" description="Pro residues" evidence="7">
    <location>
        <begin position="258"/>
        <end position="267"/>
    </location>
</feature>